<feature type="non-terminal residue" evidence="1">
    <location>
        <position position="63"/>
    </location>
</feature>
<protein>
    <submittedName>
        <fullName evidence="1">Uncharacterized protein</fullName>
    </submittedName>
</protein>
<dbReference type="Proteomes" id="UP001487740">
    <property type="component" value="Unassembled WGS sequence"/>
</dbReference>
<evidence type="ECO:0000313" key="1">
    <source>
        <dbReference type="EMBL" id="KAK8374092.1"/>
    </source>
</evidence>
<comment type="caution">
    <text evidence="1">The sequence shown here is derived from an EMBL/GenBank/DDBJ whole genome shotgun (WGS) entry which is preliminary data.</text>
</comment>
<name>A0AAW0SIX3_SCYPA</name>
<reference evidence="1 2" key="1">
    <citation type="submission" date="2023-03" db="EMBL/GenBank/DDBJ databases">
        <title>High-quality genome of Scylla paramamosain provides insights in environmental adaptation.</title>
        <authorList>
            <person name="Zhang L."/>
        </authorList>
    </citation>
    <scope>NUCLEOTIDE SEQUENCE [LARGE SCALE GENOMIC DNA]</scope>
    <source>
        <strain evidence="1">LZ_2023a</strain>
        <tissue evidence="1">Muscle</tissue>
    </source>
</reference>
<sequence>CRRSPEWLRDKEEKLRDSLQPVSQWSVASASLWCTCESSVFSWTLIWALGEPRLSQSLSTVVS</sequence>
<keyword evidence="2" id="KW-1185">Reference proteome</keyword>
<evidence type="ECO:0000313" key="2">
    <source>
        <dbReference type="Proteomes" id="UP001487740"/>
    </source>
</evidence>
<feature type="non-terminal residue" evidence="1">
    <location>
        <position position="1"/>
    </location>
</feature>
<dbReference type="EMBL" id="JARAKH010000632">
    <property type="protein sequence ID" value="KAK8374092.1"/>
    <property type="molecule type" value="Genomic_DNA"/>
</dbReference>
<accession>A0AAW0SIX3</accession>
<dbReference type="AlphaFoldDB" id="A0AAW0SIX3"/>
<gene>
    <name evidence="1" type="ORF">O3P69_019942</name>
</gene>
<organism evidence="1 2">
    <name type="scientific">Scylla paramamosain</name>
    <name type="common">Mud crab</name>
    <dbReference type="NCBI Taxonomy" id="85552"/>
    <lineage>
        <taxon>Eukaryota</taxon>
        <taxon>Metazoa</taxon>
        <taxon>Ecdysozoa</taxon>
        <taxon>Arthropoda</taxon>
        <taxon>Crustacea</taxon>
        <taxon>Multicrustacea</taxon>
        <taxon>Malacostraca</taxon>
        <taxon>Eumalacostraca</taxon>
        <taxon>Eucarida</taxon>
        <taxon>Decapoda</taxon>
        <taxon>Pleocyemata</taxon>
        <taxon>Brachyura</taxon>
        <taxon>Eubrachyura</taxon>
        <taxon>Portunoidea</taxon>
        <taxon>Portunidae</taxon>
        <taxon>Portuninae</taxon>
        <taxon>Scylla</taxon>
    </lineage>
</organism>
<proteinExistence type="predicted"/>